<dbReference type="RefSeq" id="WP_118991634.1">
    <property type="nucleotide sequence ID" value="NZ_CP023434.1"/>
</dbReference>
<dbReference type="GO" id="GO:0005524">
    <property type="term" value="F:ATP binding"/>
    <property type="evidence" value="ECO:0007669"/>
    <property type="project" value="UniProtKB-KW"/>
</dbReference>
<dbReference type="KEGG" id="abae:CL176_11275"/>
<dbReference type="OrthoDB" id="9801987at2"/>
<dbReference type="SUPFAM" id="SSF52540">
    <property type="entry name" value="P-loop containing nucleoside triphosphate hydrolases"/>
    <property type="match status" value="1"/>
</dbReference>
<accession>A0A347WNX7</accession>
<protein>
    <submittedName>
        <fullName evidence="6">Sodium ABC transporter ATP-binding protein</fullName>
    </submittedName>
</protein>
<evidence type="ECO:0000313" key="6">
    <source>
        <dbReference type="EMBL" id="AXY26784.1"/>
    </source>
</evidence>
<reference evidence="6 7" key="1">
    <citation type="submission" date="2017-09" db="EMBL/GenBank/DDBJ databases">
        <title>Complete genome sequence of Oxytococcus suis strain ZY16052.</title>
        <authorList>
            <person name="Li F."/>
        </authorList>
    </citation>
    <scope>NUCLEOTIDE SEQUENCE [LARGE SCALE GENOMIC DNA]</scope>
    <source>
        <strain evidence="6 7">ZY16052</strain>
    </source>
</reference>
<sequence length="302" mass="34039">MLSVEHLKKTFGDVTAVEDVSFEVKRGQILGLIGQNGSGKTTLFRLILGFLTSEGQGEVLWDGKPYDIELMANQLGYLPEERGLYEKLTIEEQLILFGELRGLSREEVLERMEKWLSRFNVKGQPKDKVETLSKGNQQKVQVIATLLHEPTLLILDEPFSGLDPVNAQLLQEGILTLKEQGSAIIFSSHNMANVEALCDQLVMIHNGQQVLSGTVDEVRRSYGRIKLHIETERWDQQALAELPGVLEVQARGEHEYSLRLASEEVGPRLFHTITGGEYIQQFSQQPPTLEEIFKMKVGELNE</sequence>
<dbReference type="InterPro" id="IPR025302">
    <property type="entry name" value="DrrA1/2-like_C"/>
</dbReference>
<gene>
    <name evidence="6" type="ORF">CL176_11275</name>
</gene>
<keyword evidence="2" id="KW-0813">Transport</keyword>
<dbReference type="Pfam" id="PF00005">
    <property type="entry name" value="ABC_tran"/>
    <property type="match status" value="1"/>
</dbReference>
<dbReference type="SMART" id="SM00382">
    <property type="entry name" value="AAA"/>
    <property type="match status" value="1"/>
</dbReference>
<dbReference type="Proteomes" id="UP000263232">
    <property type="component" value="Chromosome"/>
</dbReference>
<evidence type="ECO:0000313" key="7">
    <source>
        <dbReference type="Proteomes" id="UP000263232"/>
    </source>
</evidence>
<dbReference type="InterPro" id="IPR003593">
    <property type="entry name" value="AAA+_ATPase"/>
</dbReference>
<evidence type="ECO:0000256" key="1">
    <source>
        <dbReference type="ARBA" id="ARBA00005417"/>
    </source>
</evidence>
<organism evidence="6 7">
    <name type="scientific">Suicoccus acidiformans</name>
    <dbReference type="NCBI Taxonomy" id="2036206"/>
    <lineage>
        <taxon>Bacteria</taxon>
        <taxon>Bacillati</taxon>
        <taxon>Bacillota</taxon>
        <taxon>Bacilli</taxon>
        <taxon>Lactobacillales</taxon>
        <taxon>Aerococcaceae</taxon>
        <taxon>Suicoccus</taxon>
    </lineage>
</organism>
<keyword evidence="4 6" id="KW-0067">ATP-binding</keyword>
<evidence type="ECO:0000256" key="2">
    <source>
        <dbReference type="ARBA" id="ARBA00022448"/>
    </source>
</evidence>
<keyword evidence="7" id="KW-1185">Reference proteome</keyword>
<evidence type="ECO:0000259" key="5">
    <source>
        <dbReference type="PROSITE" id="PS50893"/>
    </source>
</evidence>
<keyword evidence="3" id="KW-0547">Nucleotide-binding</keyword>
<dbReference type="Gene3D" id="3.40.50.300">
    <property type="entry name" value="P-loop containing nucleotide triphosphate hydrolases"/>
    <property type="match status" value="1"/>
</dbReference>
<dbReference type="PANTHER" id="PTHR42711:SF5">
    <property type="entry name" value="ABC TRANSPORTER ATP-BINDING PROTEIN NATA"/>
    <property type="match status" value="1"/>
</dbReference>
<dbReference type="PROSITE" id="PS00211">
    <property type="entry name" value="ABC_TRANSPORTER_1"/>
    <property type="match status" value="1"/>
</dbReference>
<feature type="domain" description="ABC transporter" evidence="5">
    <location>
        <begin position="2"/>
        <end position="231"/>
    </location>
</feature>
<dbReference type="EMBL" id="CP023434">
    <property type="protein sequence ID" value="AXY26784.1"/>
    <property type="molecule type" value="Genomic_DNA"/>
</dbReference>
<dbReference type="InterPro" id="IPR003439">
    <property type="entry name" value="ABC_transporter-like_ATP-bd"/>
</dbReference>
<dbReference type="GO" id="GO:0016887">
    <property type="term" value="F:ATP hydrolysis activity"/>
    <property type="evidence" value="ECO:0007669"/>
    <property type="project" value="InterPro"/>
</dbReference>
<dbReference type="InterPro" id="IPR027417">
    <property type="entry name" value="P-loop_NTPase"/>
</dbReference>
<evidence type="ECO:0000256" key="3">
    <source>
        <dbReference type="ARBA" id="ARBA00022741"/>
    </source>
</evidence>
<proteinExistence type="inferred from homology"/>
<dbReference type="InterPro" id="IPR017871">
    <property type="entry name" value="ABC_transporter-like_CS"/>
</dbReference>
<dbReference type="PANTHER" id="PTHR42711">
    <property type="entry name" value="ABC TRANSPORTER ATP-BINDING PROTEIN"/>
    <property type="match status" value="1"/>
</dbReference>
<dbReference type="PROSITE" id="PS50893">
    <property type="entry name" value="ABC_TRANSPORTER_2"/>
    <property type="match status" value="1"/>
</dbReference>
<name>A0A347WNX7_9LACT</name>
<comment type="similarity">
    <text evidence="1">Belongs to the ABC transporter superfamily.</text>
</comment>
<dbReference type="AlphaFoldDB" id="A0A347WNX7"/>
<evidence type="ECO:0000256" key="4">
    <source>
        <dbReference type="ARBA" id="ARBA00022840"/>
    </source>
</evidence>
<dbReference type="Pfam" id="PF13732">
    <property type="entry name" value="DrrA1-3_C"/>
    <property type="match status" value="1"/>
</dbReference>
<dbReference type="InterPro" id="IPR050763">
    <property type="entry name" value="ABC_transporter_ATP-binding"/>
</dbReference>